<evidence type="ECO:0000313" key="1">
    <source>
        <dbReference type="EMBL" id="ODJ88483.1"/>
    </source>
</evidence>
<protein>
    <submittedName>
        <fullName evidence="1">Uncharacterized protein</fullName>
    </submittedName>
</protein>
<evidence type="ECO:0000313" key="2">
    <source>
        <dbReference type="Proteomes" id="UP000094769"/>
    </source>
</evidence>
<comment type="caution">
    <text evidence="1">The sequence shown here is derived from an EMBL/GenBank/DDBJ whole genome shotgun (WGS) entry which is preliminary data.</text>
</comment>
<accession>A0A7Z1AGF0</accession>
<organism evidence="1 2">
    <name type="scientific">Candidatus Thiodiazotropha endolucinida</name>
    <dbReference type="NCBI Taxonomy" id="1655433"/>
    <lineage>
        <taxon>Bacteria</taxon>
        <taxon>Pseudomonadati</taxon>
        <taxon>Pseudomonadota</taxon>
        <taxon>Gammaproteobacteria</taxon>
        <taxon>Chromatiales</taxon>
        <taxon>Sedimenticolaceae</taxon>
        <taxon>Candidatus Thiodiazotropha</taxon>
    </lineage>
</organism>
<dbReference type="EMBL" id="MARB01000006">
    <property type="protein sequence ID" value="ODJ88483.1"/>
    <property type="molecule type" value="Genomic_DNA"/>
</dbReference>
<gene>
    <name evidence="1" type="ORF">CODIS_14930</name>
</gene>
<dbReference type="AlphaFoldDB" id="A0A7Z1AGF0"/>
<sequence length="146" mass="17933">MMLLRHRPIRQLRTRITPLKHRLRHIIQHKRILPITRIRTQRIRIAIDTEYVRDPLYPQIQLKRIVRRIINPHPPVPVTTRHRMLNPRVIRHLRIRRVLNVPDQSTVNLRRLNIRAIIHRMHLDARPVLPRIIHHLTDKRRHPVDR</sequence>
<proteinExistence type="predicted"/>
<keyword evidence="2" id="KW-1185">Reference proteome</keyword>
<dbReference type="Proteomes" id="UP000094769">
    <property type="component" value="Unassembled WGS sequence"/>
</dbReference>
<name>A0A7Z1AGF0_9GAMM</name>
<reference evidence="1 2" key="1">
    <citation type="submission" date="2016-06" db="EMBL/GenBank/DDBJ databases">
        <title>Genome sequence of endosymbiont of Candidatus Endolucinida thiodiazotropha.</title>
        <authorList>
            <person name="Poehlein A."/>
            <person name="Koenig S."/>
            <person name="Heiden S.E."/>
            <person name="Thuermer A."/>
            <person name="Voget S."/>
            <person name="Daniel R."/>
            <person name="Markert S."/>
            <person name="Gros O."/>
            <person name="Schweder T."/>
        </authorList>
    </citation>
    <scope>NUCLEOTIDE SEQUENCE [LARGE SCALE GENOMIC DNA]</scope>
    <source>
        <strain evidence="1 2">COS</strain>
    </source>
</reference>